<organism evidence="7 8">
    <name type="scientific">Anabas testudineus</name>
    <name type="common">Climbing perch</name>
    <name type="synonym">Anthias testudineus</name>
    <dbReference type="NCBI Taxonomy" id="64144"/>
    <lineage>
        <taxon>Eukaryota</taxon>
        <taxon>Metazoa</taxon>
        <taxon>Chordata</taxon>
        <taxon>Craniata</taxon>
        <taxon>Vertebrata</taxon>
        <taxon>Euteleostomi</taxon>
        <taxon>Actinopterygii</taxon>
        <taxon>Neopterygii</taxon>
        <taxon>Teleostei</taxon>
        <taxon>Neoteleostei</taxon>
        <taxon>Acanthomorphata</taxon>
        <taxon>Anabantaria</taxon>
        <taxon>Anabantiformes</taxon>
        <taxon>Anabantoidei</taxon>
        <taxon>Anabantidae</taxon>
        <taxon>Anabas</taxon>
    </lineage>
</organism>
<dbReference type="GO" id="GO:0005813">
    <property type="term" value="C:centrosome"/>
    <property type="evidence" value="ECO:0007669"/>
    <property type="project" value="UniProtKB-SubCell"/>
</dbReference>
<dbReference type="GO" id="GO:0005829">
    <property type="term" value="C:cytosol"/>
    <property type="evidence" value="ECO:0007669"/>
    <property type="project" value="TreeGrafter"/>
</dbReference>
<sequence>MSVGFHSQRFPSLSTPNINEASSEDIAASLHRNVLSWGVWRGQEEKQSLSCRAITQSAYSQTADSGAHNLFRTASVPDVVGRNPKTAFSSITIAARKVVPSLATSKSPSAPKHPVAASPKLPEAFGKEALSVFTSEMRVSSCHLDMCRQNPTSEIPNGFRQNKPPADGPTARDPEKRKGQNGLCLTERDRQDVIGGSSRPFYRSCIHHEVPLRSSRSVVFLDKSLSISLVDLERRRAGQPTLYTTTFSLRFGVSPCCRFSTDKKSAKINEGYQRPRVAMLGTDKRNGQGSSLGHSRSLLIKQQGCKVEQIAPAHGVNSKSDDSDTQRHSSTWGLLSFRGPSPSNTKTGRQKGNADEATLPTRNNFRHQQHTFNIGPADCGTWGKKAASDKTQGHEEPALSTELQKVSAMDESCYNLSQLKADSLDGTPRILSLKEALKLFRPDFISRSQSRVRRLEQRARRRRALQDSNPDLVHGLGEDRGRQKRNCTTPDPLSDNLFKPRERSISGREMQLRSRRIYNKLPEVTKKKEEEKKKAVSQTNRLRAEVFKKRLLDQILQR</sequence>
<proteinExistence type="predicted"/>
<dbReference type="GeneTree" id="ENSGT00940000153123"/>
<feature type="region of interest" description="Disordered" evidence="4">
    <location>
        <begin position="373"/>
        <end position="397"/>
    </location>
</feature>
<evidence type="ECO:0000313" key="7">
    <source>
        <dbReference type="Ensembl" id="ENSATEP00000010620.1"/>
    </source>
</evidence>
<evidence type="ECO:0000256" key="1">
    <source>
        <dbReference type="ARBA" id="ARBA00004300"/>
    </source>
</evidence>
<dbReference type="RefSeq" id="XP_026210521.1">
    <property type="nucleotide sequence ID" value="XM_026354736.1"/>
</dbReference>
<reference evidence="7" key="2">
    <citation type="submission" date="2025-08" db="UniProtKB">
        <authorList>
            <consortium name="Ensembl"/>
        </authorList>
    </citation>
    <scope>IDENTIFICATION</scope>
</reference>
<reference evidence="7" key="3">
    <citation type="submission" date="2025-09" db="UniProtKB">
        <authorList>
            <consortium name="Ensembl"/>
        </authorList>
    </citation>
    <scope>IDENTIFICATION</scope>
</reference>
<dbReference type="GO" id="GO:0005814">
    <property type="term" value="C:centriole"/>
    <property type="evidence" value="ECO:0007669"/>
    <property type="project" value="TreeGrafter"/>
</dbReference>
<evidence type="ECO:0000313" key="8">
    <source>
        <dbReference type="Proteomes" id="UP000265040"/>
    </source>
</evidence>
<evidence type="ECO:0000256" key="3">
    <source>
        <dbReference type="ARBA" id="ARBA00023212"/>
    </source>
</evidence>
<feature type="region of interest" description="Disordered" evidence="4">
    <location>
        <begin position="151"/>
        <end position="182"/>
    </location>
</feature>
<feature type="domain" description="ALMS motif" evidence="5">
    <location>
        <begin position="431"/>
        <end position="558"/>
    </location>
</feature>
<dbReference type="Pfam" id="PF15309">
    <property type="entry name" value="ALMS_motif"/>
    <property type="match status" value="1"/>
</dbReference>
<feature type="region of interest" description="Disordered" evidence="4">
    <location>
        <begin position="314"/>
        <end position="356"/>
    </location>
</feature>
<dbReference type="Ensembl" id="ENSATET00000010804.3">
    <property type="protein sequence ID" value="ENSATEP00000010620.1"/>
    <property type="gene ID" value="ENSATEG00000007485.3"/>
</dbReference>
<dbReference type="Proteomes" id="UP000265040">
    <property type="component" value="Chromosome 15"/>
</dbReference>
<dbReference type="AlphaFoldDB" id="A0A3Q1HSE6"/>
<dbReference type="Pfam" id="PF17730">
    <property type="entry name" value="Centro_C10orf90"/>
    <property type="match status" value="1"/>
</dbReference>
<dbReference type="RefSeq" id="XP_026210523.1">
    <property type="nucleotide sequence ID" value="XM_026354738.1"/>
</dbReference>
<dbReference type="InterPro" id="IPR041179">
    <property type="entry name" value="C10orf90_N"/>
</dbReference>
<accession>A0A3Q1HSE6</accession>
<evidence type="ECO:0000259" key="5">
    <source>
        <dbReference type="Pfam" id="PF15309"/>
    </source>
</evidence>
<feature type="domain" description="Centrosomal protein C10orf90 N-terminal" evidence="6">
    <location>
        <begin position="81"/>
        <end position="229"/>
    </location>
</feature>
<dbReference type="PANTHER" id="PTHR21553:SF24">
    <property type="entry name" value="(E2-INDEPENDENT) E3 UBIQUITIN-CONJUGATING ENZYME FATS"/>
    <property type="match status" value="1"/>
</dbReference>
<feature type="compositionally biased region" description="Basic and acidic residues" evidence="4">
    <location>
        <begin position="386"/>
        <end position="397"/>
    </location>
</feature>
<dbReference type="PANTHER" id="PTHR21553">
    <property type="entry name" value="ALMS1-RELATED"/>
    <property type="match status" value="1"/>
</dbReference>
<evidence type="ECO:0008006" key="9">
    <source>
        <dbReference type="Google" id="ProtNLM"/>
    </source>
</evidence>
<dbReference type="GO" id="GO:0008017">
    <property type="term" value="F:microtubule binding"/>
    <property type="evidence" value="ECO:0007669"/>
    <property type="project" value="TreeGrafter"/>
</dbReference>
<dbReference type="OMA" id="LEWFHTH"/>
<dbReference type="GeneID" id="113158666"/>
<comment type="subcellular location">
    <subcellularLocation>
        <location evidence="1">Cytoplasm</location>
        <location evidence="1">Cytoskeleton</location>
        <location evidence="1">Microtubule organizing center</location>
        <location evidence="1">Centrosome</location>
    </subcellularLocation>
</comment>
<keyword evidence="3" id="KW-0206">Cytoskeleton</keyword>
<dbReference type="InParanoid" id="A0A3Q1HSE6"/>
<dbReference type="InterPro" id="IPR029299">
    <property type="entry name" value="ALMS_motif"/>
</dbReference>
<dbReference type="RefSeq" id="XP_026210522.1">
    <property type="nucleotide sequence ID" value="XM_026354737.1"/>
</dbReference>
<protein>
    <recommendedName>
        <fullName evidence="9">ALMS motif domain-containing protein</fullName>
    </recommendedName>
</protein>
<name>A0A3Q1HSE6_ANATE</name>
<keyword evidence="2" id="KW-0963">Cytoplasm</keyword>
<dbReference type="GO" id="GO:0046599">
    <property type="term" value="P:regulation of centriole replication"/>
    <property type="evidence" value="ECO:0007669"/>
    <property type="project" value="TreeGrafter"/>
</dbReference>
<reference evidence="7" key="1">
    <citation type="submission" date="2021-04" db="EMBL/GenBank/DDBJ databases">
        <authorList>
            <consortium name="Wellcome Sanger Institute Data Sharing"/>
        </authorList>
    </citation>
    <scope>NUCLEOTIDE SEQUENCE [LARGE SCALE GENOMIC DNA]</scope>
</reference>
<evidence type="ECO:0000256" key="2">
    <source>
        <dbReference type="ARBA" id="ARBA00022490"/>
    </source>
</evidence>
<evidence type="ECO:0000256" key="4">
    <source>
        <dbReference type="SAM" id="MobiDB-lite"/>
    </source>
</evidence>
<evidence type="ECO:0000259" key="6">
    <source>
        <dbReference type="Pfam" id="PF17730"/>
    </source>
</evidence>
<feature type="region of interest" description="Disordered" evidence="4">
    <location>
        <begin position="460"/>
        <end position="499"/>
    </location>
</feature>
<dbReference type="RefSeq" id="XP_026210524.1">
    <property type="nucleotide sequence ID" value="XM_026354739.1"/>
</dbReference>
<keyword evidence="8" id="KW-1185">Reference proteome</keyword>
<dbReference type="OrthoDB" id="8899035at2759"/>